<evidence type="ECO:0000256" key="3">
    <source>
        <dbReference type="ARBA" id="ARBA00023277"/>
    </source>
</evidence>
<dbReference type="PROSITE" id="PS01161">
    <property type="entry name" value="GLC_GALNAC_ISOMERASE"/>
    <property type="match status" value="1"/>
</dbReference>
<dbReference type="GO" id="GO:0006046">
    <property type="term" value="P:N-acetylglucosamine catabolic process"/>
    <property type="evidence" value="ECO:0007669"/>
    <property type="project" value="UniProtKB-UniRule"/>
</dbReference>
<evidence type="ECO:0000256" key="2">
    <source>
        <dbReference type="ARBA" id="ARBA00022801"/>
    </source>
</evidence>
<dbReference type="InterPro" id="IPR037171">
    <property type="entry name" value="NagB/RpiA_transferase-like"/>
</dbReference>
<dbReference type="Pfam" id="PF01182">
    <property type="entry name" value="Glucosamine_iso"/>
    <property type="match status" value="1"/>
</dbReference>
<dbReference type="CDD" id="cd01399">
    <property type="entry name" value="GlcN6P_deaminase"/>
    <property type="match status" value="1"/>
</dbReference>
<evidence type="ECO:0000256" key="4">
    <source>
        <dbReference type="HAMAP-Rule" id="MF_01241"/>
    </source>
</evidence>
<evidence type="ECO:0000259" key="5">
    <source>
        <dbReference type="Pfam" id="PF01182"/>
    </source>
</evidence>
<dbReference type="PANTHER" id="PTHR11280:SF5">
    <property type="entry name" value="GLUCOSAMINE-6-PHOSPHATE ISOMERASE"/>
    <property type="match status" value="1"/>
</dbReference>
<dbReference type="EC" id="3.5.99.6" evidence="4"/>
<keyword evidence="3 4" id="KW-0119">Carbohydrate metabolism</keyword>
<proteinExistence type="inferred from homology"/>
<sequence length="251" mass="27553">MKLIEAKNYEEMSQKAADIIIDLVKKKPDAVLGLATGATVLGTYQQLVKDHNQNGTSYRHVRTVNLDEYLGLAPDHPNSYHYYMNKHLFSHLDIPSTQTYIPNGLADDAEAECRRYEQVIERLGGIDLQVLGIGRNGHIGFNEPGTSFSAPTHVVVLAPSTRQANARFFPSLEDVPHQAITMGIATILQSRHILLLASGAAKAPIMAKLFEGIVTADVPASVLHTHPNVTVIADQEALSLVPDEKRKVYAR</sequence>
<dbReference type="FunFam" id="3.40.50.1360:FF:000003">
    <property type="entry name" value="Glucosamine-6-phosphate deaminase"/>
    <property type="match status" value="1"/>
</dbReference>
<name>A0ABC9VCG5_9BACL</name>
<dbReference type="PANTHER" id="PTHR11280">
    <property type="entry name" value="GLUCOSAMINE-6-PHOSPHATE ISOMERASE"/>
    <property type="match status" value="1"/>
</dbReference>
<protein>
    <recommendedName>
        <fullName evidence="4">Glucosamine-6-phosphate deaminase</fullName>
        <ecNumber evidence="4">3.5.99.6</ecNumber>
    </recommendedName>
    <alternativeName>
        <fullName evidence="4">GlcN6P deaminase</fullName>
        <shortName evidence="4">GNPDA</shortName>
    </alternativeName>
    <alternativeName>
        <fullName evidence="4">Glucosamine-6-phosphate isomerase</fullName>
    </alternativeName>
</protein>
<comment type="function">
    <text evidence="4">Catalyzes the reversible isomerization-deamination of glucosamine 6-phosphate (GlcN6P) to form fructose 6-phosphate (Fru6P) and ammonium ion.</text>
</comment>
<dbReference type="InterPro" id="IPR004547">
    <property type="entry name" value="Glucosamine6P_isomerase"/>
</dbReference>
<gene>
    <name evidence="4" type="primary">nagB</name>
    <name evidence="6" type="ORF">H839_11954</name>
</gene>
<feature type="active site" description="Proton acceptor; for ring-opening step" evidence="4">
    <location>
        <position position="138"/>
    </location>
</feature>
<evidence type="ECO:0000256" key="1">
    <source>
        <dbReference type="ARBA" id="ARBA00000644"/>
    </source>
</evidence>
<comment type="caution">
    <text evidence="4">Lacks conserved residue(s) required for the propagation of feature annotation.</text>
</comment>
<dbReference type="AlphaFoldDB" id="A0ABC9VCG5"/>
<dbReference type="HAMAP" id="MF_01241">
    <property type="entry name" value="GlcN6P_deamin"/>
    <property type="match status" value="1"/>
</dbReference>
<organism evidence="6 7">
    <name type="scientific">Parageobacillus genomosp. 1</name>
    <dbReference type="NCBI Taxonomy" id="1295642"/>
    <lineage>
        <taxon>Bacteria</taxon>
        <taxon>Bacillati</taxon>
        <taxon>Bacillota</taxon>
        <taxon>Bacilli</taxon>
        <taxon>Bacillales</taxon>
        <taxon>Anoxybacillaceae</taxon>
        <taxon>Parageobacillus</taxon>
    </lineage>
</organism>
<comment type="caution">
    <text evidence="6">The sequence shown here is derived from an EMBL/GenBank/DDBJ whole genome shotgun (WGS) entry which is preliminary data.</text>
</comment>
<dbReference type="GO" id="GO:0016853">
    <property type="term" value="F:isomerase activity"/>
    <property type="evidence" value="ECO:0007669"/>
    <property type="project" value="UniProtKB-KW"/>
</dbReference>
<dbReference type="GO" id="GO:0019262">
    <property type="term" value="P:N-acetylneuraminate catabolic process"/>
    <property type="evidence" value="ECO:0007669"/>
    <property type="project" value="UniProtKB-UniRule"/>
</dbReference>
<dbReference type="RefSeq" id="WP_043905327.1">
    <property type="nucleotide sequence ID" value="NZ_CM002692.1"/>
</dbReference>
<feature type="active site" description="For ring-opening step" evidence="4">
    <location>
        <position position="143"/>
    </location>
</feature>
<dbReference type="SUPFAM" id="SSF100950">
    <property type="entry name" value="NagB/RpiA/CoA transferase-like"/>
    <property type="match status" value="1"/>
</dbReference>
<feature type="domain" description="Glucosamine/galactosamine-6-phosphate isomerase" evidence="5">
    <location>
        <begin position="10"/>
        <end position="226"/>
    </location>
</feature>
<dbReference type="GO" id="GO:0004342">
    <property type="term" value="F:glucosamine-6-phosphate deaminase activity"/>
    <property type="evidence" value="ECO:0007669"/>
    <property type="project" value="UniProtKB-UniRule"/>
</dbReference>
<dbReference type="InterPro" id="IPR018321">
    <property type="entry name" value="Glucosamine6P_isomerase_CS"/>
</dbReference>
<feature type="active site" description="Proton acceptor; for enolization step" evidence="4">
    <location>
        <position position="67"/>
    </location>
</feature>
<dbReference type="EMBL" id="AOTZ01000006">
    <property type="protein sequence ID" value="EZP75986.1"/>
    <property type="molecule type" value="Genomic_DNA"/>
</dbReference>
<comment type="catalytic activity">
    <reaction evidence="1 4">
        <text>alpha-D-glucosamine 6-phosphate + H2O = beta-D-fructose 6-phosphate + NH4(+)</text>
        <dbReference type="Rhea" id="RHEA:12172"/>
        <dbReference type="ChEBI" id="CHEBI:15377"/>
        <dbReference type="ChEBI" id="CHEBI:28938"/>
        <dbReference type="ChEBI" id="CHEBI:57634"/>
        <dbReference type="ChEBI" id="CHEBI:75989"/>
        <dbReference type="EC" id="3.5.99.6"/>
    </reaction>
</comment>
<comment type="pathway">
    <text evidence="4">Amino-sugar metabolism; N-acetylneuraminate degradation; D-fructose 6-phosphate from N-acetylneuraminate: step 5/5.</text>
</comment>
<keyword evidence="7" id="KW-1185">Reference proteome</keyword>
<feature type="active site" description="For ring-opening step" evidence="4">
    <location>
        <position position="136"/>
    </location>
</feature>
<accession>A0ABC9VCG5</accession>
<dbReference type="Proteomes" id="UP000023566">
    <property type="component" value="Chromosome"/>
</dbReference>
<evidence type="ECO:0000313" key="7">
    <source>
        <dbReference type="Proteomes" id="UP000023566"/>
    </source>
</evidence>
<reference evidence="6 7" key="1">
    <citation type="journal article" date="2014" name="Appl. Microbiol. Biotechnol.">
        <title>Transformable facultative thermophile Geobacillus stearothermophilus NUB3621 as a host strain for metabolic engineering.</title>
        <authorList>
            <person name="Blanchard K."/>
            <person name="Robic S."/>
            <person name="Matsumura I."/>
        </authorList>
    </citation>
    <scope>NUCLEOTIDE SEQUENCE [LARGE SCALE GENOMIC DNA]</scope>
    <source>
        <strain evidence="6 7">NUB3621</strain>
    </source>
</reference>
<keyword evidence="2 4" id="KW-0378">Hydrolase</keyword>
<evidence type="ECO:0000313" key="6">
    <source>
        <dbReference type="EMBL" id="EZP75986.1"/>
    </source>
</evidence>
<keyword evidence="6" id="KW-0413">Isomerase</keyword>
<dbReference type="Gene3D" id="3.40.50.1360">
    <property type="match status" value="1"/>
</dbReference>
<dbReference type="InterPro" id="IPR006148">
    <property type="entry name" value="Glc/Gal-6P_isomerase"/>
</dbReference>
<comment type="similarity">
    <text evidence="4">Belongs to the glucosamine/galactosamine-6-phosphate isomerase family. NagB subfamily.</text>
</comment>
<dbReference type="NCBIfam" id="TIGR00502">
    <property type="entry name" value="nagB"/>
    <property type="match status" value="1"/>
</dbReference>